<keyword evidence="3" id="KW-1185">Reference proteome</keyword>
<dbReference type="STRING" id="633149.Bresu_1725"/>
<dbReference type="EMBL" id="CP002102">
    <property type="protein sequence ID" value="ADL01036.1"/>
    <property type="molecule type" value="Genomic_DNA"/>
</dbReference>
<dbReference type="BioCyc" id="BSUB633149:G1GM8-1717-MONOMER"/>
<proteinExistence type="predicted"/>
<sequence>MRLWLVLGGAATIGLAGCAVDPYAYGATSPYDQYGPSGAGQSYGQGVDTGATATYGEIYLDSGFDEDPYRVDVTSGGSIDASTIASGCTGMVSRAPDFQLTYDAGSLPLTFGVNGQVDTTLVINGPDGRWTCDDDSGGNTDPEITYSRPQSGTYDVWVGAFGGDSGPAELFVTELGSDYGRSNDYGDNNDYDRDRGRNDRYDNDRGNGRRDNGGRNGLYGDNGRTYDGGGYPDSSATAAYGEIDLSSGFRGDPYTVSVMAGGSIDASTVDDSCSGTIASAPDFQITYDAGSLPLTIGATSSGDVTLVVNGPDGEWYCDDDSGGSNDAELTFRRPSSGVYDIWVGSYGGDSIAAELFFTELR</sequence>
<gene>
    <name evidence="2" type="ordered locus">Bresu_1725</name>
</gene>
<protein>
    <submittedName>
        <fullName evidence="2">Peptidase domain-containing protein</fullName>
    </submittedName>
</protein>
<evidence type="ECO:0000256" key="1">
    <source>
        <dbReference type="SAM" id="MobiDB-lite"/>
    </source>
</evidence>
<dbReference type="AlphaFoldDB" id="D9QH70"/>
<accession>D9QH70</accession>
<dbReference type="eggNOG" id="COG3591">
    <property type="taxonomic scope" value="Bacteria"/>
</dbReference>
<feature type="region of interest" description="Disordered" evidence="1">
    <location>
        <begin position="177"/>
        <end position="230"/>
    </location>
</feature>
<dbReference type="KEGG" id="bsb:Bresu_1725"/>
<reference evidence="3" key="1">
    <citation type="journal article" date="2011" name="J. Bacteriol.">
        <title>Genome sequences of eight morphologically diverse alphaproteobacteria.</title>
        <authorList>
            <consortium name="US DOE Joint Genome Institute"/>
            <person name="Brown P.J."/>
            <person name="Kysela D.T."/>
            <person name="Buechlein A."/>
            <person name="Hemmerich C."/>
            <person name="Brun Y.V."/>
        </authorList>
    </citation>
    <scope>NUCLEOTIDE SEQUENCE [LARGE SCALE GENOMIC DNA]</scope>
    <source>
        <strain evidence="3">ATCC 15264 / DSM 4735 / LMG 14903 / NBRC 16000 / CB 81</strain>
    </source>
</reference>
<dbReference type="Gene3D" id="2.60.120.380">
    <property type="match status" value="1"/>
</dbReference>
<dbReference type="PROSITE" id="PS51257">
    <property type="entry name" value="PROKAR_LIPOPROTEIN"/>
    <property type="match status" value="1"/>
</dbReference>
<dbReference type="InParanoid" id="D9QH70"/>
<evidence type="ECO:0000313" key="2">
    <source>
        <dbReference type="EMBL" id="ADL01036.1"/>
    </source>
</evidence>
<dbReference type="HOGENOM" id="CLU_926896_0_0_5"/>
<evidence type="ECO:0000313" key="3">
    <source>
        <dbReference type="Proteomes" id="UP000002696"/>
    </source>
</evidence>
<feature type="compositionally biased region" description="Basic and acidic residues" evidence="1">
    <location>
        <begin position="190"/>
        <end position="213"/>
    </location>
</feature>
<organism evidence="2 3">
    <name type="scientific">Brevundimonas subvibrioides (strain ATCC 15264 / DSM 4735 / LMG 14903 / NBRC 16000 / CB 81)</name>
    <name type="common">Caulobacter subvibrioides</name>
    <dbReference type="NCBI Taxonomy" id="633149"/>
    <lineage>
        <taxon>Bacteria</taxon>
        <taxon>Pseudomonadati</taxon>
        <taxon>Pseudomonadota</taxon>
        <taxon>Alphaproteobacteria</taxon>
        <taxon>Caulobacterales</taxon>
        <taxon>Caulobacteraceae</taxon>
        <taxon>Brevundimonas</taxon>
    </lineage>
</organism>
<name>D9QH70_BRESC</name>
<feature type="compositionally biased region" description="Low complexity" evidence="1">
    <location>
        <begin position="178"/>
        <end position="188"/>
    </location>
</feature>
<dbReference type="RefSeq" id="WP_013269138.1">
    <property type="nucleotide sequence ID" value="NC_014375.1"/>
</dbReference>
<dbReference type="Proteomes" id="UP000002696">
    <property type="component" value="Chromosome"/>
</dbReference>
<dbReference type="OrthoDB" id="5973611at2"/>